<dbReference type="GO" id="GO:0009097">
    <property type="term" value="P:isoleucine biosynthetic process"/>
    <property type="evidence" value="ECO:0007669"/>
    <property type="project" value="TreeGrafter"/>
</dbReference>
<evidence type="ECO:0000259" key="4">
    <source>
        <dbReference type="Pfam" id="PF00205"/>
    </source>
</evidence>
<dbReference type="GO" id="GO:0005948">
    <property type="term" value="C:acetolactate synthase complex"/>
    <property type="evidence" value="ECO:0007669"/>
    <property type="project" value="TreeGrafter"/>
</dbReference>
<dbReference type="SUPFAM" id="SSF52518">
    <property type="entry name" value="Thiamin diphosphate-binding fold (THDP-binding)"/>
    <property type="match status" value="2"/>
</dbReference>
<feature type="domain" description="Thiamine pyrophosphate enzyme TPP-binding" evidence="5">
    <location>
        <begin position="380"/>
        <end position="521"/>
    </location>
</feature>
<dbReference type="Gene3D" id="3.40.50.1220">
    <property type="entry name" value="TPP-binding domain"/>
    <property type="match status" value="1"/>
</dbReference>
<dbReference type="Pfam" id="PF02776">
    <property type="entry name" value="TPP_enzyme_N"/>
    <property type="match status" value="1"/>
</dbReference>
<dbReference type="InterPro" id="IPR045229">
    <property type="entry name" value="TPP_enz"/>
</dbReference>
<evidence type="ECO:0000259" key="5">
    <source>
        <dbReference type="Pfam" id="PF02775"/>
    </source>
</evidence>
<dbReference type="PANTHER" id="PTHR18968">
    <property type="entry name" value="THIAMINE PYROPHOSPHATE ENZYMES"/>
    <property type="match status" value="1"/>
</dbReference>
<dbReference type="GO" id="GO:0000287">
    <property type="term" value="F:magnesium ion binding"/>
    <property type="evidence" value="ECO:0007669"/>
    <property type="project" value="InterPro"/>
</dbReference>
<comment type="similarity">
    <text evidence="1 3">Belongs to the TPP enzyme family.</text>
</comment>
<evidence type="ECO:0000256" key="2">
    <source>
        <dbReference type="ARBA" id="ARBA00023052"/>
    </source>
</evidence>
<feature type="domain" description="Thiamine pyrophosphate enzyme N-terminal TPP-binding" evidence="6">
    <location>
        <begin position="5"/>
        <end position="121"/>
    </location>
</feature>
<dbReference type="GO" id="GO:0009099">
    <property type="term" value="P:L-valine biosynthetic process"/>
    <property type="evidence" value="ECO:0007669"/>
    <property type="project" value="TreeGrafter"/>
</dbReference>
<accession>A0A1I5NZU6</accession>
<dbReference type="PANTHER" id="PTHR18968:SF13">
    <property type="entry name" value="ACETOLACTATE SYNTHASE CATALYTIC SUBUNIT, MITOCHONDRIAL"/>
    <property type="match status" value="1"/>
</dbReference>
<dbReference type="GO" id="GO:0030976">
    <property type="term" value="F:thiamine pyrophosphate binding"/>
    <property type="evidence" value="ECO:0007669"/>
    <property type="project" value="InterPro"/>
</dbReference>
<gene>
    <name evidence="7" type="ORF">SAMN05216277_102274</name>
</gene>
<organism evidence="7 8">
    <name type="scientific">Halolamina pelagica</name>
    <dbReference type="NCBI Taxonomy" id="699431"/>
    <lineage>
        <taxon>Archaea</taxon>
        <taxon>Methanobacteriati</taxon>
        <taxon>Methanobacteriota</taxon>
        <taxon>Stenosarchaea group</taxon>
        <taxon>Halobacteria</taxon>
        <taxon>Halobacteriales</taxon>
        <taxon>Haloferacaceae</taxon>
    </lineage>
</organism>
<dbReference type="GO" id="GO:0050660">
    <property type="term" value="F:flavin adenine dinucleotide binding"/>
    <property type="evidence" value="ECO:0007669"/>
    <property type="project" value="TreeGrafter"/>
</dbReference>
<dbReference type="EMBL" id="FOXI01000002">
    <property type="protein sequence ID" value="SFP27273.1"/>
    <property type="molecule type" value="Genomic_DNA"/>
</dbReference>
<dbReference type="Gene3D" id="3.40.50.970">
    <property type="match status" value="2"/>
</dbReference>
<protein>
    <submittedName>
        <fullName evidence="7">Acetolactate synthase-1/2/3 large subunit</fullName>
    </submittedName>
</protein>
<sequence length="525" mass="55139">MNRLTGGEAVVAQLEREGVDVAFGIPGVHTLEIYDALLDSGIDHVTTRHEQGAGFAADGYARATGRVGVCLVITGPGLTNVATAVGQAYSDSSPMLVISTTNATNEAGRGKGHLHELKDQQGVMASVAAESYHVDRVADVPGTIADAFEHLQTDRPRPVHVQIPTDVLERAEPVELIDGEAAAPPGPDTERVEEAVGMLADAERPLLVVGGGTVDAAETVRSFVDETEIPVITTAAGKGVVPAGHDCCVATALGHDPADEFVATRDLVLAAGTELSAQDSADTPFPDELIHVDIDPTNFGNNHETALGIVGDAGTTLAAIHERASERGLRFDGPREAADAGPEPLSVDAADDRHHLLAVLREALDDDAVVVNDMTKVSYAARTRFPTGAPRSFLFPRGFGTLGFSPPVAFGAAIGSDRQVVSLVGDGGFLFTVGDLATAVQYDLGVPIVLCNDDSYDILEDVQRRDYGRTMATDIENPDFVELAESFGAAARRIEFGAVADELPGALSAAFDRDRPTLIEIPVEF</sequence>
<dbReference type="CDD" id="cd07035">
    <property type="entry name" value="TPP_PYR_POX_like"/>
    <property type="match status" value="1"/>
</dbReference>
<dbReference type="FunFam" id="3.40.50.970:FF:000007">
    <property type="entry name" value="Acetolactate synthase"/>
    <property type="match status" value="1"/>
</dbReference>
<reference evidence="8" key="1">
    <citation type="submission" date="2016-10" db="EMBL/GenBank/DDBJ databases">
        <authorList>
            <person name="Varghese N."/>
            <person name="Submissions S."/>
        </authorList>
    </citation>
    <scope>NUCLEOTIDE SEQUENCE [LARGE SCALE GENOMIC DNA]</scope>
    <source>
        <strain evidence="8">CGMCC 1.10329</strain>
    </source>
</reference>
<dbReference type="OrthoDB" id="6837at2157"/>
<keyword evidence="2 3" id="KW-0786">Thiamine pyrophosphate</keyword>
<evidence type="ECO:0000259" key="6">
    <source>
        <dbReference type="Pfam" id="PF02776"/>
    </source>
</evidence>
<dbReference type="GO" id="GO:0044272">
    <property type="term" value="P:sulfur compound biosynthetic process"/>
    <property type="evidence" value="ECO:0007669"/>
    <property type="project" value="UniProtKB-ARBA"/>
</dbReference>
<dbReference type="Pfam" id="PF00205">
    <property type="entry name" value="TPP_enzyme_M"/>
    <property type="match status" value="1"/>
</dbReference>
<dbReference type="AlphaFoldDB" id="A0A1I5NZU6"/>
<evidence type="ECO:0000256" key="1">
    <source>
        <dbReference type="ARBA" id="ARBA00007812"/>
    </source>
</evidence>
<dbReference type="SUPFAM" id="SSF52467">
    <property type="entry name" value="DHS-like NAD/FAD-binding domain"/>
    <property type="match status" value="1"/>
</dbReference>
<dbReference type="Proteomes" id="UP000183769">
    <property type="component" value="Unassembled WGS sequence"/>
</dbReference>
<name>A0A1I5NZU6_9EURY</name>
<evidence type="ECO:0000313" key="7">
    <source>
        <dbReference type="EMBL" id="SFP27273.1"/>
    </source>
</evidence>
<proteinExistence type="inferred from homology"/>
<dbReference type="Pfam" id="PF02775">
    <property type="entry name" value="TPP_enzyme_C"/>
    <property type="match status" value="1"/>
</dbReference>
<dbReference type="InterPro" id="IPR011766">
    <property type="entry name" value="TPP_enzyme_TPP-bd"/>
</dbReference>
<dbReference type="GO" id="GO:0003984">
    <property type="term" value="F:acetolactate synthase activity"/>
    <property type="evidence" value="ECO:0007669"/>
    <property type="project" value="TreeGrafter"/>
</dbReference>
<keyword evidence="8" id="KW-1185">Reference proteome</keyword>
<feature type="domain" description="Thiamine pyrophosphate enzyme central" evidence="4">
    <location>
        <begin position="192"/>
        <end position="320"/>
    </location>
</feature>
<dbReference type="InterPro" id="IPR029061">
    <property type="entry name" value="THDP-binding"/>
</dbReference>
<dbReference type="CDD" id="cd00568">
    <property type="entry name" value="TPP_enzymes"/>
    <property type="match status" value="1"/>
</dbReference>
<evidence type="ECO:0000313" key="8">
    <source>
        <dbReference type="Proteomes" id="UP000183769"/>
    </source>
</evidence>
<dbReference type="InterPro" id="IPR012000">
    <property type="entry name" value="Thiamin_PyroP_enz_cen_dom"/>
</dbReference>
<dbReference type="InterPro" id="IPR012001">
    <property type="entry name" value="Thiamin_PyroP_enz_TPP-bd_dom"/>
</dbReference>
<dbReference type="InterPro" id="IPR029035">
    <property type="entry name" value="DHS-like_NAD/FAD-binding_dom"/>
</dbReference>
<evidence type="ECO:0000256" key="3">
    <source>
        <dbReference type="RuleBase" id="RU362132"/>
    </source>
</evidence>
<dbReference type="RefSeq" id="WP_074875877.1">
    <property type="nucleotide sequence ID" value="NZ_FOXI01000002.1"/>
</dbReference>